<organism evidence="1 2">
    <name type="scientific">Methanofollis aquaemaris</name>
    <dbReference type="NCBI Taxonomy" id="126734"/>
    <lineage>
        <taxon>Archaea</taxon>
        <taxon>Methanobacteriati</taxon>
        <taxon>Methanobacteriota</taxon>
        <taxon>Stenosarchaea group</taxon>
        <taxon>Methanomicrobia</taxon>
        <taxon>Methanomicrobiales</taxon>
        <taxon>Methanomicrobiaceae</taxon>
        <taxon>Methanofollis</taxon>
    </lineage>
</organism>
<dbReference type="KEGG" id="maqe:RJ40_02370"/>
<protein>
    <submittedName>
        <fullName evidence="1">Uncharacterized protein</fullName>
    </submittedName>
</protein>
<dbReference type="RefSeq" id="WP_265581764.1">
    <property type="nucleotide sequence ID" value="NZ_CP036172.1"/>
</dbReference>
<dbReference type="AlphaFoldDB" id="A0A8A3S2X9"/>
<name>A0A8A3S2X9_9EURY</name>
<accession>A0A8A3S2X9</accession>
<dbReference type="GeneID" id="76423171"/>
<proteinExistence type="predicted"/>
<dbReference type="EMBL" id="CP036172">
    <property type="protein sequence ID" value="QSZ66422.1"/>
    <property type="molecule type" value="Genomic_DNA"/>
</dbReference>
<evidence type="ECO:0000313" key="2">
    <source>
        <dbReference type="Proteomes" id="UP001042704"/>
    </source>
</evidence>
<reference evidence="1" key="2">
    <citation type="submission" date="2019-02" db="EMBL/GenBank/DDBJ databases">
        <authorList>
            <person name="Chen S.-C."/>
            <person name="Chien H.-H."/>
            <person name="Lai M.-C."/>
        </authorList>
    </citation>
    <scope>NUCLEOTIDE SEQUENCE</scope>
    <source>
        <strain evidence="1">N2F9704</strain>
    </source>
</reference>
<evidence type="ECO:0000313" key="1">
    <source>
        <dbReference type="EMBL" id="QSZ66422.1"/>
    </source>
</evidence>
<sequence length="66" mass="7375">MDVELTAEKAFAFRRCLRLEKKNRVPVRIMVEQELLDAAGCEPRSGELSDLANQGLTMILIASGRL</sequence>
<reference evidence="1" key="1">
    <citation type="journal article" date="2001" name="Int. J. Syst. Evol. Microbiol.">
        <title>Methanofollis aquaemaris sp. nov., a methanogen isolated from an aquaculture fish pond.</title>
        <authorList>
            <person name="Lai M.C."/>
            <person name="Chen S.C."/>
        </authorList>
    </citation>
    <scope>NUCLEOTIDE SEQUENCE</scope>
    <source>
        <strain evidence="1">N2F9704</strain>
    </source>
</reference>
<gene>
    <name evidence="1" type="ORF">RJ40_02370</name>
</gene>
<dbReference type="Proteomes" id="UP001042704">
    <property type="component" value="Chromosome"/>
</dbReference>
<keyword evidence="2" id="KW-1185">Reference proteome</keyword>